<dbReference type="EMBL" id="BSPQ01000001">
    <property type="protein sequence ID" value="GLS89065.1"/>
    <property type="molecule type" value="Genomic_DNA"/>
</dbReference>
<evidence type="ECO:0000313" key="3">
    <source>
        <dbReference type="Proteomes" id="UP001157353"/>
    </source>
</evidence>
<proteinExistence type="predicted"/>
<keyword evidence="3" id="KW-1185">Reference proteome</keyword>
<sequence>MLTKGRLAQLLFMLGVLLVLFFWRTFDFSEQNEVVEVSQQVEEKQNISLLRCDYLTACEFLTEQGTFLLSVKNLPIKAEEWIDFELLLPTKNMVVSKAQIVGKTMFMGRIPVTFKRSEEQLFSANTLVGSCTTAQMIWSLEITVDNGELQELVSFDFMVQR</sequence>
<accession>A0ABQ6DVF4</accession>
<gene>
    <name evidence="2" type="ORF">GCM10007916_01320</name>
</gene>
<comment type="caution">
    <text evidence="2">The sequence shown here is derived from an EMBL/GenBank/DDBJ whole genome shotgun (WGS) entry which is preliminary data.</text>
</comment>
<reference evidence="3" key="1">
    <citation type="journal article" date="2019" name="Int. J. Syst. Evol. Microbiol.">
        <title>The Global Catalogue of Microorganisms (GCM) 10K type strain sequencing project: providing services to taxonomists for standard genome sequencing and annotation.</title>
        <authorList>
            <consortium name="The Broad Institute Genomics Platform"/>
            <consortium name="The Broad Institute Genome Sequencing Center for Infectious Disease"/>
            <person name="Wu L."/>
            <person name="Ma J."/>
        </authorList>
    </citation>
    <scope>NUCLEOTIDE SEQUENCE [LARGE SCALE GENOMIC DNA]</scope>
    <source>
        <strain evidence="3">NBRC 103166</strain>
    </source>
</reference>
<organism evidence="2 3">
    <name type="scientific">Psychromonas marina</name>
    <dbReference type="NCBI Taxonomy" id="88364"/>
    <lineage>
        <taxon>Bacteria</taxon>
        <taxon>Pseudomonadati</taxon>
        <taxon>Pseudomonadota</taxon>
        <taxon>Gammaproteobacteria</taxon>
        <taxon>Alteromonadales</taxon>
        <taxon>Psychromonadaceae</taxon>
        <taxon>Psychromonas</taxon>
    </lineage>
</organism>
<protein>
    <submittedName>
        <fullName evidence="2">Uncharacterized protein</fullName>
    </submittedName>
</protein>
<dbReference type="RefSeq" id="WP_284202186.1">
    <property type="nucleotide sequence ID" value="NZ_BSPQ01000001.1"/>
</dbReference>
<dbReference type="Proteomes" id="UP001157353">
    <property type="component" value="Unassembled WGS sequence"/>
</dbReference>
<feature type="transmembrane region" description="Helical" evidence="1">
    <location>
        <begin position="7"/>
        <end position="26"/>
    </location>
</feature>
<keyword evidence="1" id="KW-0812">Transmembrane</keyword>
<evidence type="ECO:0000313" key="2">
    <source>
        <dbReference type="EMBL" id="GLS89065.1"/>
    </source>
</evidence>
<evidence type="ECO:0000256" key="1">
    <source>
        <dbReference type="SAM" id="Phobius"/>
    </source>
</evidence>
<name>A0ABQ6DVF4_9GAMM</name>
<keyword evidence="1" id="KW-0472">Membrane</keyword>
<keyword evidence="1" id="KW-1133">Transmembrane helix</keyword>